<dbReference type="InterPro" id="IPR000504">
    <property type="entry name" value="RRM_dom"/>
</dbReference>
<name>A0A0N5C202_STREA</name>
<keyword evidence="1" id="KW-0694">RNA-binding</keyword>
<dbReference type="PANTHER" id="PTHR23140:SF0">
    <property type="entry name" value="U2 SNRNP-ASSOCIATED SURP MOTIF-CONTAINING PROTEIN"/>
    <property type="match status" value="1"/>
</dbReference>
<evidence type="ECO:0000256" key="1">
    <source>
        <dbReference type="PROSITE-ProRule" id="PRU00176"/>
    </source>
</evidence>
<dbReference type="InterPro" id="IPR035979">
    <property type="entry name" value="RBD_domain_sf"/>
</dbReference>
<dbReference type="InterPro" id="IPR051485">
    <property type="entry name" value="SR-CTD_assoc_factor"/>
</dbReference>
<dbReference type="WBParaSite" id="SPAL_0001202100.1">
    <property type="protein sequence ID" value="SPAL_0001202100.1"/>
    <property type="gene ID" value="SPAL_0001202100"/>
</dbReference>
<accession>A0A0N5C202</accession>
<dbReference type="GO" id="GO:0005634">
    <property type="term" value="C:nucleus"/>
    <property type="evidence" value="ECO:0007669"/>
    <property type="project" value="TreeGrafter"/>
</dbReference>
<dbReference type="SUPFAM" id="SSF54928">
    <property type="entry name" value="RNA-binding domain, RBD"/>
    <property type="match status" value="1"/>
</dbReference>
<evidence type="ECO:0000313" key="3">
    <source>
        <dbReference type="Proteomes" id="UP000046392"/>
    </source>
</evidence>
<dbReference type="Pfam" id="PF00076">
    <property type="entry name" value="RRM_1"/>
    <property type="match status" value="1"/>
</dbReference>
<sequence length="324" mass="37517">MNESNRFQGPIPPNLSDSTRRAIDISRKNSTRLISDEMDTTTLYVQGLPDLISEERIKETFGSYGPLVKIKVLKPIRNSNKNTKRCAFVQFASRKDTERALLGMNNEIFDDSHIKISFATTQQYSNNIIYCSPPLALYKYTMEKRMPFSANPLPNAEKKFRQSGYSLLQPSHHNFTSGDYQEKLGELALSSVVPVWEPVNEIHKQLIDQIVTDCIGNIKIIDKFLGGIQRMVHDLPLDHRHRSFYINLFTYGSLESNYFIWRAFSVMNGDTFDDWMKECYRIFEGGPVWIPPHSIVKTVNEMPEFLYHTAYNYKETSSKKLRET</sequence>
<dbReference type="STRING" id="174720.A0A0N5C202"/>
<dbReference type="SMART" id="SM00360">
    <property type="entry name" value="RRM"/>
    <property type="match status" value="1"/>
</dbReference>
<feature type="domain" description="RRM" evidence="2">
    <location>
        <begin position="41"/>
        <end position="121"/>
    </location>
</feature>
<dbReference type="Gene3D" id="3.30.70.330">
    <property type="match status" value="1"/>
</dbReference>
<evidence type="ECO:0000259" key="2">
    <source>
        <dbReference type="PROSITE" id="PS50102"/>
    </source>
</evidence>
<dbReference type="PANTHER" id="PTHR23140">
    <property type="entry name" value="RNA PROCESSING PROTEIN LD23810P"/>
    <property type="match status" value="1"/>
</dbReference>
<reference evidence="4" key="1">
    <citation type="submission" date="2017-02" db="UniProtKB">
        <authorList>
            <consortium name="WormBaseParasite"/>
        </authorList>
    </citation>
    <scope>IDENTIFICATION</scope>
</reference>
<protein>
    <submittedName>
        <fullName evidence="4">RRM domain-containing protein</fullName>
    </submittedName>
</protein>
<dbReference type="PROSITE" id="PS50102">
    <property type="entry name" value="RRM"/>
    <property type="match status" value="1"/>
</dbReference>
<proteinExistence type="predicted"/>
<dbReference type="GO" id="GO:0003723">
    <property type="term" value="F:RNA binding"/>
    <property type="evidence" value="ECO:0007669"/>
    <property type="project" value="UniProtKB-UniRule"/>
</dbReference>
<keyword evidence="3" id="KW-1185">Reference proteome</keyword>
<dbReference type="AlphaFoldDB" id="A0A0N5C202"/>
<evidence type="ECO:0000313" key="4">
    <source>
        <dbReference type="WBParaSite" id="SPAL_0001202100.1"/>
    </source>
</evidence>
<organism evidence="3 4">
    <name type="scientific">Strongyloides papillosus</name>
    <name type="common">Intestinal threadworm</name>
    <dbReference type="NCBI Taxonomy" id="174720"/>
    <lineage>
        <taxon>Eukaryota</taxon>
        <taxon>Metazoa</taxon>
        <taxon>Ecdysozoa</taxon>
        <taxon>Nematoda</taxon>
        <taxon>Chromadorea</taxon>
        <taxon>Rhabditida</taxon>
        <taxon>Tylenchina</taxon>
        <taxon>Panagrolaimomorpha</taxon>
        <taxon>Strongyloidoidea</taxon>
        <taxon>Strongyloididae</taxon>
        <taxon>Strongyloides</taxon>
    </lineage>
</organism>
<dbReference type="CDD" id="cd00590">
    <property type="entry name" value="RRM_SF"/>
    <property type="match status" value="1"/>
</dbReference>
<dbReference type="Proteomes" id="UP000046392">
    <property type="component" value="Unplaced"/>
</dbReference>
<dbReference type="InterPro" id="IPR012677">
    <property type="entry name" value="Nucleotide-bd_a/b_plait_sf"/>
</dbReference>